<dbReference type="Pfam" id="PF00207">
    <property type="entry name" value="A2M"/>
    <property type="match status" value="1"/>
</dbReference>
<dbReference type="InterPro" id="IPR041203">
    <property type="entry name" value="Bact_A2M_MG5"/>
</dbReference>
<dbReference type="SUPFAM" id="SSF57414">
    <property type="entry name" value="Hairpin loop containing domain-like"/>
    <property type="match status" value="1"/>
</dbReference>
<feature type="chain" id="PRO_5005711464" evidence="5">
    <location>
        <begin position="21"/>
        <end position="1807"/>
    </location>
</feature>
<dbReference type="PATRIC" id="fig|1123360.3.peg.3402"/>
<keyword evidence="10" id="KW-1185">Reference proteome</keyword>
<dbReference type="InterPro" id="IPR051802">
    <property type="entry name" value="YfhM-like"/>
</dbReference>
<keyword evidence="3" id="KW-0677">Repeat</keyword>
<dbReference type="GO" id="GO:0006508">
    <property type="term" value="P:proteolysis"/>
    <property type="evidence" value="ECO:0007669"/>
    <property type="project" value="InterPro"/>
</dbReference>
<dbReference type="InterPro" id="IPR047565">
    <property type="entry name" value="Alpha-macroglob_thiol-ester_cl"/>
</dbReference>
<feature type="domain" description="Alpha-2-macroglobulin bait region" evidence="7">
    <location>
        <begin position="949"/>
        <end position="1091"/>
    </location>
</feature>
<dbReference type="RefSeq" id="WP_021102779.1">
    <property type="nucleotide sequence ID" value="NZ_KE557314.1"/>
</dbReference>
<keyword evidence="2 5" id="KW-0732">Signal</keyword>
<dbReference type="Proteomes" id="UP000015351">
    <property type="component" value="Unassembled WGS sequence"/>
</dbReference>
<evidence type="ECO:0000259" key="6">
    <source>
        <dbReference type="SMART" id="SM00223"/>
    </source>
</evidence>
<evidence type="ECO:0000313" key="10">
    <source>
        <dbReference type="Proteomes" id="UP000015351"/>
    </source>
</evidence>
<dbReference type="Gene3D" id="2.60.40.1930">
    <property type="match status" value="1"/>
</dbReference>
<keyword evidence="4" id="KW-1015">Disulfide bond</keyword>
<dbReference type="Pfam" id="PF17962">
    <property type="entry name" value="bMG6"/>
    <property type="match status" value="1"/>
</dbReference>
<evidence type="ECO:0000256" key="4">
    <source>
        <dbReference type="ARBA" id="ARBA00023157"/>
    </source>
</evidence>
<dbReference type="Gene3D" id="1.50.10.20">
    <property type="match status" value="1"/>
</dbReference>
<dbReference type="InterPro" id="IPR049120">
    <property type="entry name" value="A2M_bMG2"/>
</dbReference>
<comment type="similarity">
    <text evidence="1">Belongs to the protease inhibitor I39 (alpha-2-macroglobulin) family. Bacterial alpha-2-macroglobulin subfamily.</text>
</comment>
<dbReference type="InterPro" id="IPR011625">
    <property type="entry name" value="A2M_N_BRD"/>
</dbReference>
<dbReference type="eggNOG" id="COG2373">
    <property type="taxonomic scope" value="Bacteria"/>
</dbReference>
<sequence>MFRILSAVLVFMVATPMALADGLIPDRRMTLLHDVDFYGSDLTNIFDTNFDACARACLTDTNCKAFTFNTKSSACFPKSDITQSQPFEGALSVKVTDASQAELQRAQAQRAQARFLTTRDISAAYEQAAGMTKRYAANDFTAQQYVEAARQARGEGKPSVAMRFIGAGLTVEDRSDLWEQYARDAAASAEQIKDKQRDYNRRYLSAAINAYLRASSPAMSVNALTLMANAFERNGRGRDAIAPLRLAQSLQPRSDTEDALDRVVRLFGFNVAETDVESNSVEPRICVAFSEDLSKTTDYAPFVQSRIEGVSVEAQDRKLCLGGLNHGERYRFTLRQGLPAASGEVLQKPIEITQYVRDRAPSVRFPGRAYILPSTGDAALPVVAVNTDTLDLTLFKVSDRNILRTMQNDFFAKPLSYYGEREFRDSMGVEVWKGKGDVQTELNQDVTTRLPVSEIIGPMVPGVYALKAAVSGPSDEDSAATQWFVISDLGLTSLEGVDGLHVFVRGLSDVAAKEDVTVSLISRANEVLDTIQTDAEGYARFDPGLIQGTGGAAPGLLTVQKGDDFAFLSLRDPEFDLSDRGVEGRAPAKPLDLFVTTERGAYRAGETIHALALARDGAAQAVEDLPLTAILTRPDGVEYSRVSEQDAGAGGRIFDMPLGTEVPRGTWTLAVFADPDAPALSTQNLLVEDFLPERIDATLTMPNGPIVVGGQAPELDIEARYLFGAPGADLAVEGDVTLRAATSLDGFKGYVFGRHDTPFRPLRSGFVSSVRTDATGKATAELDIPELSEVMQPLEAEVTVRVREGSNRPIERRISRPLLLDKPLIGVKPAFDGVLSENSEAEFSVVALAPDLTPQDMQVRWTINRVRTEYQWYSNYGNWYWDPVTSRSRVASGETTIKAGEPLQISAPVEWGEYEVKVERTDGPYVATSMSFNAGWYASADAAQTPDLLELSLDKPRYASGDTASLRIVSRYAGTALVTVMSNRLIDMKAVEVTEGENLVTLPVTDEWGSGAYVAASVLRPMDVASGQNPARALGLSHAAIDPEDAKLEATFVNDTEAAPRGPLTARLKVDNADGETYAMIAAVDQGILNLTGFTPPDASGYYFGQRKLGVAIRDVYGRLIDATSGAVGAVRSGGDASAQLRAKSPPPTEELVAYVSGPLKVGDNGEVETVFDLPAFNGSVRLMAVVWSKDGVGEADAEVLVRDPVVVTATLPRFLAPGDSSQLLLEIVHADGPTGEMPLSVEASGARLTGEVPSTVTIGAQETERLSVPFEVAGSDNATITVALTTPDGRELTQTHGIDIRRSDPLIQRRSQFDLAAGGTFTLDGNAFAGFAPGSASVTLAAGPLARFDVPGLLNALDKYPYGCTEQVTSKAMPLLYLDQVARAMGLEDRDGIAERISESVSLVLTNQASNGAFGLWQPDRGDLWLSAYVTDFLSRARGLGHDVPQVAFRQALNNLRNEVNSAPDFENGGEGLAYALLVLAREGAASIGDLRYYADTKAQDFGTALAVAQLGAGLAAYGDPSRADAMFRRAATLLDRENGNDQLWRDDYGTDLRDAAAVLTLAVESGSNALDIGRISARIAPSIGDVVGRSTQESVWSLLAANALIDRRGTGLSLNGEPVDGPLVKVLEEAAQQPVQITSAEQTTVTLTAIGVSHEPVQAGGNGYRIGRAYYDLDGNPVDASVIASGTRLVSVLTVTPLAKGEARLIVNDPLPAGFEIDNPNLLRSGDVKQLPWLDTDANVRNTEFRDDRFIAAVDHFGTKEFQLAYILRAVAPGDYHHPAASVEDMYRPFYRARTDEGRVQVTGR</sequence>
<name>S9QDQ2_9RHOB</name>
<dbReference type="PANTHER" id="PTHR40094:SF1">
    <property type="entry name" value="UBIQUITIN DOMAIN-CONTAINING PROTEIN"/>
    <property type="match status" value="1"/>
</dbReference>
<evidence type="ECO:0000256" key="3">
    <source>
        <dbReference type="ARBA" id="ARBA00022737"/>
    </source>
</evidence>
<dbReference type="SMART" id="SM01419">
    <property type="entry name" value="Thiol-ester_cl"/>
    <property type="match status" value="1"/>
</dbReference>
<feature type="signal peptide" evidence="5">
    <location>
        <begin position="1"/>
        <end position="20"/>
    </location>
</feature>
<evidence type="ECO:0000259" key="7">
    <source>
        <dbReference type="SMART" id="SM01359"/>
    </source>
</evidence>
<dbReference type="Pfam" id="PF07678">
    <property type="entry name" value="TED_complement"/>
    <property type="match status" value="1"/>
</dbReference>
<dbReference type="SMART" id="SM01360">
    <property type="entry name" value="A2M"/>
    <property type="match status" value="1"/>
</dbReference>
<dbReference type="Gene3D" id="3.50.4.10">
    <property type="entry name" value="Hepatocyte Growth Factor"/>
    <property type="match status" value="1"/>
</dbReference>
<dbReference type="Pfam" id="PF00024">
    <property type="entry name" value="PAN_1"/>
    <property type="match status" value="1"/>
</dbReference>
<dbReference type="Pfam" id="PF07703">
    <property type="entry name" value="A2M_BRD"/>
    <property type="match status" value="1"/>
</dbReference>
<comment type="caution">
    <text evidence="9">The sequence shown here is derived from an EMBL/GenBank/DDBJ whole genome shotgun (WGS) entry which is preliminary data.</text>
</comment>
<protein>
    <submittedName>
        <fullName evidence="9">PAN domain protein</fullName>
    </submittedName>
</protein>
<dbReference type="PANTHER" id="PTHR40094">
    <property type="entry name" value="ALPHA-2-MACROGLOBULIN HOMOLOG"/>
    <property type="match status" value="1"/>
</dbReference>
<dbReference type="STRING" id="1123360.thalar_03433"/>
<dbReference type="SMART" id="SM01359">
    <property type="entry name" value="A2M_N_2"/>
    <property type="match status" value="1"/>
</dbReference>
<dbReference type="Pfam" id="PF17973">
    <property type="entry name" value="bMG10"/>
    <property type="match status" value="1"/>
</dbReference>
<evidence type="ECO:0000256" key="5">
    <source>
        <dbReference type="SAM" id="SignalP"/>
    </source>
</evidence>
<accession>S9QDQ2</accession>
<dbReference type="InterPro" id="IPR001599">
    <property type="entry name" value="Macroglobln_a2"/>
</dbReference>
<dbReference type="InterPro" id="IPR000177">
    <property type="entry name" value="Apple"/>
</dbReference>
<dbReference type="GO" id="GO:0004866">
    <property type="term" value="F:endopeptidase inhibitor activity"/>
    <property type="evidence" value="ECO:0007669"/>
    <property type="project" value="InterPro"/>
</dbReference>
<dbReference type="SUPFAM" id="SSF48239">
    <property type="entry name" value="Terpenoid cyclases/Protein prenyltransferases"/>
    <property type="match status" value="1"/>
</dbReference>
<dbReference type="Pfam" id="PF17972">
    <property type="entry name" value="bMG5"/>
    <property type="match status" value="1"/>
</dbReference>
<organism evidence="9 10">
    <name type="scientific">Litoreibacter arenae DSM 19593</name>
    <dbReference type="NCBI Taxonomy" id="1123360"/>
    <lineage>
        <taxon>Bacteria</taxon>
        <taxon>Pseudomonadati</taxon>
        <taxon>Pseudomonadota</taxon>
        <taxon>Alphaproteobacteria</taxon>
        <taxon>Rhodobacterales</taxon>
        <taxon>Roseobacteraceae</taxon>
        <taxon>Litoreibacter</taxon>
    </lineage>
</organism>
<dbReference type="InterPro" id="IPR021868">
    <property type="entry name" value="Alpha_2_Macroglob_MG3"/>
</dbReference>
<dbReference type="OrthoDB" id="9767116at2"/>
<dbReference type="InterPro" id="IPR008930">
    <property type="entry name" value="Terpenoid_cyclase/PrenylTrfase"/>
</dbReference>
<dbReference type="InterPro" id="IPR011626">
    <property type="entry name" value="Alpha-macroglobulin_TED"/>
</dbReference>
<dbReference type="CDD" id="cd01100">
    <property type="entry name" value="APPLE_Factor_XI_like"/>
    <property type="match status" value="1"/>
</dbReference>
<dbReference type="Pfam" id="PF01835">
    <property type="entry name" value="MG2"/>
    <property type="match status" value="1"/>
</dbReference>
<dbReference type="CDD" id="cd02891">
    <property type="entry name" value="A2M_like"/>
    <property type="match status" value="1"/>
</dbReference>
<dbReference type="InterPro" id="IPR041246">
    <property type="entry name" value="Bact_MG10"/>
</dbReference>
<dbReference type="Pfam" id="PF11974">
    <property type="entry name" value="bMG3"/>
    <property type="match status" value="1"/>
</dbReference>
<reference evidence="10" key="1">
    <citation type="journal article" date="2013" name="Stand. Genomic Sci.">
        <title>Genome sequence of the Litoreibacter arenae type strain (DSM 19593(T)), a member of the Roseobacter clade isolated from sea sand.</title>
        <authorList>
            <person name="Riedel T."/>
            <person name="Fiebig A."/>
            <person name="Petersen J."/>
            <person name="Gronow S."/>
            <person name="Kyrpides N.C."/>
            <person name="Goker M."/>
            <person name="Klenk H.P."/>
        </authorList>
    </citation>
    <scope>NUCLEOTIDE SEQUENCE [LARGE SCALE GENOMIC DNA]</scope>
    <source>
        <strain evidence="10">DSM 19593</strain>
    </source>
</reference>
<proteinExistence type="inferred from homology"/>
<evidence type="ECO:0000259" key="8">
    <source>
        <dbReference type="SMART" id="SM01360"/>
    </source>
</evidence>
<dbReference type="InterPro" id="IPR003609">
    <property type="entry name" value="Pan_app"/>
</dbReference>
<dbReference type="InterPro" id="IPR002890">
    <property type="entry name" value="MG2"/>
</dbReference>
<dbReference type="PIRSF" id="PIRSF038980">
    <property type="entry name" value="A2M_bac"/>
    <property type="match status" value="1"/>
</dbReference>
<dbReference type="EMBL" id="AONI01000015">
    <property type="protein sequence ID" value="EPX77708.1"/>
    <property type="molecule type" value="Genomic_DNA"/>
</dbReference>
<dbReference type="InterPro" id="IPR041462">
    <property type="entry name" value="Bact_A2M_MG6"/>
</dbReference>
<feature type="domain" description="Alpha-2-macroglobulin" evidence="8">
    <location>
        <begin position="1153"/>
        <end position="1242"/>
    </location>
</feature>
<dbReference type="InterPro" id="IPR026284">
    <property type="entry name" value="A2MG_proteobact"/>
</dbReference>
<dbReference type="Pfam" id="PF21142">
    <property type="entry name" value="A2M_bMG2"/>
    <property type="match status" value="1"/>
</dbReference>
<evidence type="ECO:0000313" key="9">
    <source>
        <dbReference type="EMBL" id="EPX77708.1"/>
    </source>
</evidence>
<feature type="domain" description="Apple" evidence="6">
    <location>
        <begin position="29"/>
        <end position="97"/>
    </location>
</feature>
<dbReference type="SMART" id="SM00223">
    <property type="entry name" value="APPLE"/>
    <property type="match status" value="1"/>
</dbReference>
<evidence type="ECO:0000256" key="2">
    <source>
        <dbReference type="ARBA" id="ARBA00022729"/>
    </source>
</evidence>
<dbReference type="GO" id="GO:0005615">
    <property type="term" value="C:extracellular space"/>
    <property type="evidence" value="ECO:0007669"/>
    <property type="project" value="InterPro"/>
</dbReference>
<gene>
    <name evidence="9" type="ORF">thalar_03433</name>
</gene>
<evidence type="ECO:0000256" key="1">
    <source>
        <dbReference type="ARBA" id="ARBA00010556"/>
    </source>
</evidence>
<dbReference type="HOGENOM" id="CLU_000965_1_0_5"/>